<evidence type="ECO:0000259" key="2">
    <source>
        <dbReference type="Pfam" id="PF13086"/>
    </source>
</evidence>
<dbReference type="Proteomes" id="UP001172673">
    <property type="component" value="Unassembled WGS sequence"/>
</dbReference>
<feature type="domain" description="DNA2/NAM7 helicase helicase" evidence="2">
    <location>
        <begin position="649"/>
        <end position="965"/>
    </location>
</feature>
<sequence length="1042" mass="117090">MKDGRDTPHPQFYDQPGRKHGRMPAVMSGAGVNRRPTESLGPQYDLANGSPCDEFYHLEVTVAFNSSRWSSGSTPGDAEGPNHLTLQEQNSSQQTTNELETKFCNWKYFIPKSIHSVPLTPLPPLFFEHALEFLQSEIGVMQEAIVTLASEGGLQRIKQVVDRNLETMGPQQRNRVIQEQAIPLCRVIVHVDVLASTVLDTHLGTIYNFIYGAQGQRAVAFFKPVFAVLADRDQAFISVLDIEAVIAAFSKVIDCNTHAWVNDELKLIADSIYDTVALLGDDEAHESRKLLQRISRRMQLAREIPGWTAPKRNVPRTATFTLQCDLPGALSKDGPRHNNDHTNACNIQIMPTFEEIRAVRPEYLPSMNQDDWHLDGVAGLLDRHFRLLREDTVGQLRDAVREEIDSPATNEKAARRQNIRRLTYNNARVVHTDFNSWQGILLTIGFDQPTHLREYSTKLRKEWWESQKRLRIDSLLCLLSSHGSLLFCSVIEPRKPDLHSPSKRTDLLDPGDHSADSETESHRDLFTNALHAFVTISVTTENANEALTFIRMSSAASDVKIVEFPGVLLPSFEPTLRALQKMLRSPELPFSEYLAAEPHVDIPVIAPPHYATKPGFRFDLSSIMKEKEPLWMAVDDTSDYTAFRDNSLLDPAQADALLNSLNRSIALIQGPPGTGKSFTGVGLIKVLLAAQSTAKLGPILCVCYTNHALDQLLEDLISHDIGQIVRMGSQSKSEVLQNCNLRVLARNIDLTKVEKRERWDAKSELVLDEKVISRAIKQFAGEDEVTSLRSYLELYHPVAHQAFFGDVDEDGFQRVVYHEMNLLKAWLQQGGRQNGNLRDLETLAELPTESLSHAERHLLYDHWLTESEMIARSELLNALSAHAEHKERFDQIRTGLDLRCLQQAKIIGVTTTGLARALPLLEKLNSKVLICEEAGEVLEAHILTALLPALEHVILIGDHLQLPPKCANYDLSRESSVGKKYSLDVSLFERLVTPSCSTQTAVPYSTLETQRRMHPCVSELIRRTLYPRLCDSPVVQEYPPVA</sequence>
<dbReference type="EMBL" id="JAPDRK010000007">
    <property type="protein sequence ID" value="KAJ9610538.1"/>
    <property type="molecule type" value="Genomic_DNA"/>
</dbReference>
<evidence type="ECO:0000313" key="4">
    <source>
        <dbReference type="Proteomes" id="UP001172673"/>
    </source>
</evidence>
<dbReference type="GO" id="GO:0004386">
    <property type="term" value="F:helicase activity"/>
    <property type="evidence" value="ECO:0007669"/>
    <property type="project" value="InterPro"/>
</dbReference>
<organism evidence="3 4">
    <name type="scientific">Cladophialophora chaetospira</name>
    <dbReference type="NCBI Taxonomy" id="386627"/>
    <lineage>
        <taxon>Eukaryota</taxon>
        <taxon>Fungi</taxon>
        <taxon>Dikarya</taxon>
        <taxon>Ascomycota</taxon>
        <taxon>Pezizomycotina</taxon>
        <taxon>Eurotiomycetes</taxon>
        <taxon>Chaetothyriomycetidae</taxon>
        <taxon>Chaetothyriales</taxon>
        <taxon>Herpotrichiellaceae</taxon>
        <taxon>Cladophialophora</taxon>
    </lineage>
</organism>
<dbReference type="InterPro" id="IPR027417">
    <property type="entry name" value="P-loop_NTPase"/>
</dbReference>
<accession>A0AA38XBR5</accession>
<keyword evidence="4" id="KW-1185">Reference proteome</keyword>
<reference evidence="3" key="1">
    <citation type="submission" date="2022-10" db="EMBL/GenBank/DDBJ databases">
        <title>Culturing micro-colonial fungi from biological soil crusts in the Mojave desert and describing Neophaeococcomyces mojavensis, and introducing the new genera and species Taxawa tesnikishii.</title>
        <authorList>
            <person name="Kurbessoian T."/>
            <person name="Stajich J.E."/>
        </authorList>
    </citation>
    <scope>NUCLEOTIDE SEQUENCE</scope>
    <source>
        <strain evidence="3">TK_41</strain>
    </source>
</reference>
<dbReference type="Gene3D" id="3.40.50.300">
    <property type="entry name" value="P-loop containing nucleotide triphosphate hydrolases"/>
    <property type="match status" value="1"/>
</dbReference>
<gene>
    <name evidence="3" type="ORF">H2200_005315</name>
</gene>
<feature type="region of interest" description="Disordered" evidence="1">
    <location>
        <begin position="1"/>
        <end position="28"/>
    </location>
</feature>
<dbReference type="InterPro" id="IPR041677">
    <property type="entry name" value="DNA2/NAM7_AAA_11"/>
</dbReference>
<dbReference type="GO" id="GO:0031048">
    <property type="term" value="P:regulatory ncRNA-mediated heterochromatin formation"/>
    <property type="evidence" value="ECO:0007669"/>
    <property type="project" value="TreeGrafter"/>
</dbReference>
<dbReference type="CDD" id="cd17936">
    <property type="entry name" value="EEXXEc_NFX1"/>
    <property type="match status" value="1"/>
</dbReference>
<dbReference type="InterPro" id="IPR045055">
    <property type="entry name" value="DNA2/NAM7-like"/>
</dbReference>
<dbReference type="AlphaFoldDB" id="A0AA38XBR5"/>
<proteinExistence type="predicted"/>
<feature type="region of interest" description="Disordered" evidence="1">
    <location>
        <begin position="68"/>
        <end position="96"/>
    </location>
</feature>
<dbReference type="PANTHER" id="PTHR10887">
    <property type="entry name" value="DNA2/NAM7 HELICASE FAMILY"/>
    <property type="match status" value="1"/>
</dbReference>
<dbReference type="GO" id="GO:0031380">
    <property type="term" value="C:nuclear RNA-directed RNA polymerase complex"/>
    <property type="evidence" value="ECO:0007669"/>
    <property type="project" value="TreeGrafter"/>
</dbReference>
<dbReference type="PANTHER" id="PTHR10887:SF445">
    <property type="entry name" value="NFX1-TYPE ZINC FINGER-CONTAINING PROTEIN 1"/>
    <property type="match status" value="1"/>
</dbReference>
<dbReference type="SUPFAM" id="SSF52540">
    <property type="entry name" value="P-loop containing nucleoside triphosphate hydrolases"/>
    <property type="match status" value="1"/>
</dbReference>
<evidence type="ECO:0000256" key="1">
    <source>
        <dbReference type="SAM" id="MobiDB-lite"/>
    </source>
</evidence>
<protein>
    <recommendedName>
        <fullName evidence="2">DNA2/NAM7 helicase helicase domain-containing protein</fullName>
    </recommendedName>
</protein>
<name>A0AA38XBR5_9EURO</name>
<feature type="compositionally biased region" description="Polar residues" evidence="1">
    <location>
        <begin position="84"/>
        <end position="96"/>
    </location>
</feature>
<feature type="region of interest" description="Disordered" evidence="1">
    <location>
        <begin position="496"/>
        <end position="521"/>
    </location>
</feature>
<evidence type="ECO:0000313" key="3">
    <source>
        <dbReference type="EMBL" id="KAJ9610538.1"/>
    </source>
</evidence>
<dbReference type="Pfam" id="PF13086">
    <property type="entry name" value="AAA_11"/>
    <property type="match status" value="1"/>
</dbReference>
<comment type="caution">
    <text evidence="3">The sequence shown here is derived from an EMBL/GenBank/DDBJ whole genome shotgun (WGS) entry which is preliminary data.</text>
</comment>